<sequence length="152" mass="17356">MWAEDQVEQLMMMTNIPARVIEEAKKFPDEVRRRDFARAAGVTNAGRTRDAEVIQRLSAHVREAHERIRDIERALESGDIGALDAVDQISQAQSAINAAQRRHEALTSSEARYREIEADPSAFTESLYDKYPGLQDRRYTLRTFLAERGLSH</sequence>
<keyword evidence="1" id="KW-0175">Coiled coil</keyword>
<name>A0ABN2JSQ6_9ACTN</name>
<evidence type="ECO:0000256" key="1">
    <source>
        <dbReference type="SAM" id="Coils"/>
    </source>
</evidence>
<feature type="coiled-coil region" evidence="1">
    <location>
        <begin position="54"/>
        <end position="109"/>
    </location>
</feature>
<dbReference type="RefSeq" id="WP_344200149.1">
    <property type="nucleotide sequence ID" value="NZ_BAAAME010000004.1"/>
</dbReference>
<proteinExistence type="predicted"/>
<accession>A0ABN2JSQ6</accession>
<dbReference type="EMBL" id="BAAAME010000004">
    <property type="protein sequence ID" value="GAA1737712.1"/>
    <property type="molecule type" value="Genomic_DNA"/>
</dbReference>
<evidence type="ECO:0000313" key="2">
    <source>
        <dbReference type="EMBL" id="GAA1737712.1"/>
    </source>
</evidence>
<protein>
    <submittedName>
        <fullName evidence="2">Uncharacterized protein</fullName>
    </submittedName>
</protein>
<comment type="caution">
    <text evidence="2">The sequence shown here is derived from an EMBL/GenBank/DDBJ whole genome shotgun (WGS) entry which is preliminary data.</text>
</comment>
<gene>
    <name evidence="2" type="ORF">GCM10009710_17430</name>
</gene>
<evidence type="ECO:0000313" key="3">
    <source>
        <dbReference type="Proteomes" id="UP001501057"/>
    </source>
</evidence>
<reference evidence="2 3" key="1">
    <citation type="journal article" date="2019" name="Int. J. Syst. Evol. Microbiol.">
        <title>The Global Catalogue of Microorganisms (GCM) 10K type strain sequencing project: providing services to taxonomists for standard genome sequencing and annotation.</title>
        <authorList>
            <consortium name="The Broad Institute Genomics Platform"/>
            <consortium name="The Broad Institute Genome Sequencing Center for Infectious Disease"/>
            <person name="Wu L."/>
            <person name="Ma J."/>
        </authorList>
    </citation>
    <scope>NUCLEOTIDE SEQUENCE [LARGE SCALE GENOMIC DNA]</scope>
    <source>
        <strain evidence="2 3">JCM 13518</strain>
    </source>
</reference>
<keyword evidence="3" id="KW-1185">Reference proteome</keyword>
<organism evidence="2 3">
    <name type="scientific">Aeromicrobium alkaliterrae</name>
    <dbReference type="NCBI Taxonomy" id="302168"/>
    <lineage>
        <taxon>Bacteria</taxon>
        <taxon>Bacillati</taxon>
        <taxon>Actinomycetota</taxon>
        <taxon>Actinomycetes</taxon>
        <taxon>Propionibacteriales</taxon>
        <taxon>Nocardioidaceae</taxon>
        <taxon>Aeromicrobium</taxon>
    </lineage>
</organism>
<dbReference type="Proteomes" id="UP001501057">
    <property type="component" value="Unassembled WGS sequence"/>
</dbReference>